<dbReference type="Pfam" id="PF07730">
    <property type="entry name" value="HisKA_3"/>
    <property type="match status" value="1"/>
</dbReference>
<evidence type="ECO:0000313" key="6">
    <source>
        <dbReference type="EMBL" id="HAF71862.1"/>
    </source>
</evidence>
<evidence type="ECO:0000256" key="3">
    <source>
        <dbReference type="ARBA" id="ARBA00023012"/>
    </source>
</evidence>
<evidence type="ECO:0000313" key="7">
    <source>
        <dbReference type="Proteomes" id="UP000260925"/>
    </source>
</evidence>
<sequence>MGAVNPFRMWRDLDGGAKLAVYTRLSLEAMVVFFGLYTVAVVAFTDNDANPPAWLTALDIVASLLLLVAGVAVLELRTEFTTAPRREMRREVPWLLPTATVLGASCWVVGLLLMLSGSDGISDGGLPLIVVSLFIMPLAVMPWLPYHWPVTVVAAVVTAVVLGEMWWMSLFIPFFLMTTLLSAWTVNIAKQLDRARITESALQVSEERLRFAQELHDTLGQRLAAISVKTELARALAARGDDRLDAELAELQSLAQASVAEMHDVVEGYRTVNLSTEITGSRQLLESVGITLTVEGDPTALPEPLRETAAWLVREATTNVVKHADATWVRLTLTPHTVTVANDGVARDIERLSGLAGIRRRAEPSGASLVAERDGNLFTVTLRGAA</sequence>
<dbReference type="GO" id="GO:0000155">
    <property type="term" value="F:phosphorelay sensor kinase activity"/>
    <property type="evidence" value="ECO:0007669"/>
    <property type="project" value="InterPro"/>
</dbReference>
<dbReference type="GO" id="GO:0016020">
    <property type="term" value="C:membrane"/>
    <property type="evidence" value="ECO:0007669"/>
    <property type="project" value="InterPro"/>
</dbReference>
<keyword evidence="4" id="KW-1133">Transmembrane helix</keyword>
<feature type="domain" description="Signal transduction histidine kinase subgroup 3 dimerisation and phosphoacceptor" evidence="5">
    <location>
        <begin position="207"/>
        <end position="272"/>
    </location>
</feature>
<dbReference type="InterPro" id="IPR011712">
    <property type="entry name" value="Sig_transdc_His_kin_sub3_dim/P"/>
</dbReference>
<dbReference type="EMBL" id="DMDD01000053">
    <property type="protein sequence ID" value="HAF71862.1"/>
    <property type="molecule type" value="Genomic_DNA"/>
</dbReference>
<dbReference type="PANTHER" id="PTHR24421">
    <property type="entry name" value="NITRATE/NITRITE SENSOR PROTEIN NARX-RELATED"/>
    <property type="match status" value="1"/>
</dbReference>
<feature type="transmembrane region" description="Helical" evidence="4">
    <location>
        <begin position="126"/>
        <end position="146"/>
    </location>
</feature>
<evidence type="ECO:0000256" key="2">
    <source>
        <dbReference type="ARBA" id="ARBA00022777"/>
    </source>
</evidence>
<protein>
    <submittedName>
        <fullName evidence="6">Sensor histidine kinase</fullName>
    </submittedName>
</protein>
<name>A0A3B9QSD0_9CORY</name>
<keyword evidence="1" id="KW-0808">Transferase</keyword>
<comment type="caution">
    <text evidence="6">The sequence shown here is derived from an EMBL/GenBank/DDBJ whole genome shotgun (WGS) entry which is preliminary data.</text>
</comment>
<dbReference type="Gene3D" id="1.20.5.1930">
    <property type="match status" value="1"/>
</dbReference>
<dbReference type="GO" id="GO:0046983">
    <property type="term" value="F:protein dimerization activity"/>
    <property type="evidence" value="ECO:0007669"/>
    <property type="project" value="InterPro"/>
</dbReference>
<proteinExistence type="predicted"/>
<dbReference type="PANTHER" id="PTHR24421:SF63">
    <property type="entry name" value="SENSOR HISTIDINE KINASE DESK"/>
    <property type="match status" value="1"/>
</dbReference>
<reference evidence="6 7" key="1">
    <citation type="journal article" date="2018" name="Nat. Biotechnol.">
        <title>A standardized bacterial taxonomy based on genome phylogeny substantially revises the tree of life.</title>
        <authorList>
            <person name="Parks D.H."/>
            <person name="Chuvochina M."/>
            <person name="Waite D.W."/>
            <person name="Rinke C."/>
            <person name="Skarshewski A."/>
            <person name="Chaumeil P.A."/>
            <person name="Hugenholtz P."/>
        </authorList>
    </citation>
    <scope>NUCLEOTIDE SEQUENCE [LARGE SCALE GENOMIC DNA]</scope>
    <source>
        <strain evidence="6">UBA9851</strain>
    </source>
</reference>
<dbReference type="Gene3D" id="3.30.565.10">
    <property type="entry name" value="Histidine kinase-like ATPase, C-terminal domain"/>
    <property type="match status" value="1"/>
</dbReference>
<feature type="transmembrane region" description="Helical" evidence="4">
    <location>
        <begin position="53"/>
        <end position="74"/>
    </location>
</feature>
<feature type="transmembrane region" description="Helical" evidence="4">
    <location>
        <begin position="94"/>
        <end position="114"/>
    </location>
</feature>
<organism evidence="6 7">
    <name type="scientific">Corynebacterium variabile</name>
    <dbReference type="NCBI Taxonomy" id="1727"/>
    <lineage>
        <taxon>Bacteria</taxon>
        <taxon>Bacillati</taxon>
        <taxon>Actinomycetota</taxon>
        <taxon>Actinomycetes</taxon>
        <taxon>Mycobacteriales</taxon>
        <taxon>Corynebacteriaceae</taxon>
        <taxon>Corynebacterium</taxon>
    </lineage>
</organism>
<feature type="transmembrane region" description="Helical" evidence="4">
    <location>
        <begin position="20"/>
        <end position="44"/>
    </location>
</feature>
<evidence type="ECO:0000256" key="4">
    <source>
        <dbReference type="SAM" id="Phobius"/>
    </source>
</evidence>
<dbReference type="AlphaFoldDB" id="A0A3B9QSD0"/>
<gene>
    <name evidence="6" type="ORF">DCL06_01905</name>
</gene>
<evidence type="ECO:0000256" key="1">
    <source>
        <dbReference type="ARBA" id="ARBA00022679"/>
    </source>
</evidence>
<dbReference type="InterPro" id="IPR036890">
    <property type="entry name" value="HATPase_C_sf"/>
</dbReference>
<keyword evidence="2 6" id="KW-0418">Kinase</keyword>
<evidence type="ECO:0000259" key="5">
    <source>
        <dbReference type="Pfam" id="PF07730"/>
    </source>
</evidence>
<dbReference type="InterPro" id="IPR050482">
    <property type="entry name" value="Sensor_HK_TwoCompSys"/>
</dbReference>
<keyword evidence="4" id="KW-0812">Transmembrane</keyword>
<keyword evidence="4" id="KW-0472">Membrane</keyword>
<dbReference type="Proteomes" id="UP000260925">
    <property type="component" value="Unassembled WGS sequence"/>
</dbReference>
<keyword evidence="3" id="KW-0902">Two-component regulatory system</keyword>
<accession>A0A3B9QSD0</accession>
<dbReference type="CDD" id="cd16917">
    <property type="entry name" value="HATPase_UhpB-NarQ-NarX-like"/>
    <property type="match status" value="1"/>
</dbReference>